<name>A0A6I2L9L0_9BURK</name>
<dbReference type="Gene3D" id="3.90.550.10">
    <property type="entry name" value="Spore Coat Polysaccharide Biosynthesis Protein SpsA, Chain A"/>
    <property type="match status" value="1"/>
</dbReference>
<keyword evidence="2" id="KW-0328">Glycosyltransferase</keyword>
<evidence type="ECO:0000313" key="5">
    <source>
        <dbReference type="EMBL" id="MRW94941.1"/>
    </source>
</evidence>
<dbReference type="PANTHER" id="PTHR43685">
    <property type="entry name" value="GLYCOSYLTRANSFERASE"/>
    <property type="match status" value="1"/>
</dbReference>
<dbReference type="GO" id="GO:0016757">
    <property type="term" value="F:glycosyltransferase activity"/>
    <property type="evidence" value="ECO:0007669"/>
    <property type="project" value="UniProtKB-KW"/>
</dbReference>
<dbReference type="PANTHER" id="PTHR43685:SF5">
    <property type="entry name" value="GLYCOSYLTRANSFERASE EPSE-RELATED"/>
    <property type="match status" value="1"/>
</dbReference>
<organism evidence="5 6">
    <name type="scientific">Duganella guangzhouensis</name>
    <dbReference type="NCBI Taxonomy" id="2666084"/>
    <lineage>
        <taxon>Bacteria</taxon>
        <taxon>Pseudomonadati</taxon>
        <taxon>Pseudomonadota</taxon>
        <taxon>Betaproteobacteria</taxon>
        <taxon>Burkholderiales</taxon>
        <taxon>Oxalobacteraceae</taxon>
        <taxon>Telluria group</taxon>
        <taxon>Duganella</taxon>
    </lineage>
</organism>
<evidence type="ECO:0000259" key="4">
    <source>
        <dbReference type="Pfam" id="PF00535"/>
    </source>
</evidence>
<comment type="caution">
    <text evidence="5">The sequence shown here is derived from an EMBL/GenBank/DDBJ whole genome shotgun (WGS) entry which is preliminary data.</text>
</comment>
<evidence type="ECO:0000313" key="6">
    <source>
        <dbReference type="Proteomes" id="UP000433309"/>
    </source>
</evidence>
<accession>A0A6I2L9L0</accession>
<dbReference type="Proteomes" id="UP000433309">
    <property type="component" value="Unassembled WGS sequence"/>
</dbReference>
<dbReference type="EMBL" id="WKJK01000053">
    <property type="protein sequence ID" value="MRW94941.1"/>
    <property type="molecule type" value="Genomic_DNA"/>
</dbReference>
<dbReference type="Pfam" id="PF00535">
    <property type="entry name" value="Glycos_transf_2"/>
    <property type="match status" value="1"/>
</dbReference>
<proteinExistence type="inferred from homology"/>
<dbReference type="InterPro" id="IPR029044">
    <property type="entry name" value="Nucleotide-diphossugar_trans"/>
</dbReference>
<keyword evidence="6" id="KW-1185">Reference proteome</keyword>
<gene>
    <name evidence="5" type="ORF">GJ699_33840</name>
</gene>
<comment type="similarity">
    <text evidence="1">Belongs to the glycosyltransferase 2 family.</text>
</comment>
<dbReference type="InterPro" id="IPR001173">
    <property type="entry name" value="Glyco_trans_2-like"/>
</dbReference>
<feature type="domain" description="Glycosyltransferase 2-like" evidence="4">
    <location>
        <begin position="6"/>
        <end position="125"/>
    </location>
</feature>
<keyword evidence="3 5" id="KW-0808">Transferase</keyword>
<reference evidence="5 6" key="1">
    <citation type="submission" date="2019-11" db="EMBL/GenBank/DDBJ databases">
        <title>Novel species isolated from a subtropical stream in China.</title>
        <authorList>
            <person name="Lu H."/>
        </authorList>
    </citation>
    <scope>NUCLEOTIDE SEQUENCE [LARGE SCALE GENOMIC DNA]</scope>
    <source>
        <strain evidence="5 6">FT80W</strain>
    </source>
</reference>
<dbReference type="SUPFAM" id="SSF53448">
    <property type="entry name" value="Nucleotide-diphospho-sugar transferases"/>
    <property type="match status" value="1"/>
</dbReference>
<sequence length="352" mass="39367">MARIDILLPVHNGLPYLGAAIASIRRQSVRDWRLLILDHGSSDGSVELAERHALADARIELLDFSYANGLAELLNLGLERCDGRYVMRHDADDICLPDRIAQTMAGFAQHPGKAVISGQAELIDADDVVIGALRLPLGSDRLSAASLFRNPISHPALTMDRALIGRLGAQYGCDFLGLLPAEQRPRIDGLAEDYLMFGQLALLGLCVNLGRPLIQYRWHAANVSSRRLREQIRLSLTISRFLARTFCRMHALPEFDPAPFCNHGGQLLATEDSDFDAAFAVMAQSLRRGLGASAQLERELRYRHTLAHRRLPHMLLRYARFRQQYPAETGEWLTLRSWLLRHLPGRALMEAA</sequence>
<dbReference type="InterPro" id="IPR050834">
    <property type="entry name" value="Glycosyltransf_2"/>
</dbReference>
<evidence type="ECO:0000256" key="2">
    <source>
        <dbReference type="ARBA" id="ARBA00022676"/>
    </source>
</evidence>
<evidence type="ECO:0000256" key="1">
    <source>
        <dbReference type="ARBA" id="ARBA00006739"/>
    </source>
</evidence>
<dbReference type="AlphaFoldDB" id="A0A6I2L9L0"/>
<dbReference type="RefSeq" id="WP_154383804.1">
    <property type="nucleotide sequence ID" value="NZ_WKJK01000053.1"/>
</dbReference>
<protein>
    <submittedName>
        <fullName evidence="5">Glycosyltransferase</fullName>
    </submittedName>
</protein>
<evidence type="ECO:0000256" key="3">
    <source>
        <dbReference type="ARBA" id="ARBA00022679"/>
    </source>
</evidence>